<dbReference type="PANTHER" id="PTHR43133">
    <property type="entry name" value="RNA POLYMERASE ECF-TYPE SIGMA FACTO"/>
    <property type="match status" value="1"/>
</dbReference>
<evidence type="ECO:0000259" key="8">
    <source>
        <dbReference type="Pfam" id="PF08281"/>
    </source>
</evidence>
<evidence type="ECO:0000256" key="3">
    <source>
        <dbReference type="ARBA" id="ARBA00023082"/>
    </source>
</evidence>
<dbReference type="CDD" id="cd06171">
    <property type="entry name" value="Sigma70_r4"/>
    <property type="match status" value="1"/>
</dbReference>
<protein>
    <recommendedName>
        <fullName evidence="6">RNA polymerase sigma factor</fullName>
    </recommendedName>
</protein>
<name>A0A6B3L8U3_9BACT</name>
<organism evidence="9 10">
    <name type="scientific">Sulfuriroseicoccus oceanibius</name>
    <dbReference type="NCBI Taxonomy" id="2707525"/>
    <lineage>
        <taxon>Bacteria</taxon>
        <taxon>Pseudomonadati</taxon>
        <taxon>Verrucomicrobiota</taxon>
        <taxon>Verrucomicrobiia</taxon>
        <taxon>Verrucomicrobiales</taxon>
        <taxon>Verrucomicrobiaceae</taxon>
        <taxon>Sulfuriroseicoccus</taxon>
    </lineage>
</organism>
<dbReference type="PROSITE" id="PS01063">
    <property type="entry name" value="SIGMA70_ECF"/>
    <property type="match status" value="1"/>
</dbReference>
<dbReference type="InterPro" id="IPR014284">
    <property type="entry name" value="RNA_pol_sigma-70_dom"/>
</dbReference>
<evidence type="ECO:0000256" key="2">
    <source>
        <dbReference type="ARBA" id="ARBA00023015"/>
    </source>
</evidence>
<evidence type="ECO:0000256" key="6">
    <source>
        <dbReference type="RuleBase" id="RU000716"/>
    </source>
</evidence>
<evidence type="ECO:0000313" key="10">
    <source>
        <dbReference type="Proteomes" id="UP000475117"/>
    </source>
</evidence>
<dbReference type="GO" id="GO:0006352">
    <property type="term" value="P:DNA-templated transcription initiation"/>
    <property type="evidence" value="ECO:0007669"/>
    <property type="project" value="InterPro"/>
</dbReference>
<dbReference type="InterPro" id="IPR013325">
    <property type="entry name" value="RNA_pol_sigma_r2"/>
</dbReference>
<proteinExistence type="inferred from homology"/>
<evidence type="ECO:0000259" key="7">
    <source>
        <dbReference type="Pfam" id="PF04542"/>
    </source>
</evidence>
<dbReference type="InterPro" id="IPR000838">
    <property type="entry name" value="RNA_pol_sigma70_ECF_CS"/>
</dbReference>
<dbReference type="Pfam" id="PF04542">
    <property type="entry name" value="Sigma70_r2"/>
    <property type="match status" value="1"/>
</dbReference>
<dbReference type="SUPFAM" id="SSF88946">
    <property type="entry name" value="Sigma2 domain of RNA polymerase sigma factors"/>
    <property type="match status" value="1"/>
</dbReference>
<comment type="similarity">
    <text evidence="1 6">Belongs to the sigma-70 factor family. ECF subfamily.</text>
</comment>
<dbReference type="KEGG" id="soa:G3M56_008260"/>
<dbReference type="InterPro" id="IPR013324">
    <property type="entry name" value="RNA_pol_sigma_r3/r4-like"/>
</dbReference>
<evidence type="ECO:0000256" key="1">
    <source>
        <dbReference type="ARBA" id="ARBA00010641"/>
    </source>
</evidence>
<sequence length="242" mass="27029">MTSLISFARHLVLQSPMDAQSNGGGTVGDDGFDEAERWLDAARSGDRQAFHHLVEHSRARVYGVIVNMVRNEADALDLTQETFVKVWRGLPGFEGRSRYSTWLYRIAHNVTYDFLRARKSRGGPGGGDELDESLLRPDRMEASAPTAPRASDSPDELADRGDLRALIASLMQQLSDDHRQALLLREVQGLKYEEIAGVMDCTTGTVMSRLFYARKKMRQLLEPYRDLLADSGLSMPTGTPEK</sequence>
<dbReference type="GO" id="GO:0016987">
    <property type="term" value="F:sigma factor activity"/>
    <property type="evidence" value="ECO:0007669"/>
    <property type="project" value="UniProtKB-KW"/>
</dbReference>
<gene>
    <name evidence="9" type="ORF">G3M56_008260</name>
</gene>
<dbReference type="InterPro" id="IPR039425">
    <property type="entry name" value="RNA_pol_sigma-70-like"/>
</dbReference>
<dbReference type="NCBIfam" id="TIGR02937">
    <property type="entry name" value="sigma70-ECF"/>
    <property type="match status" value="1"/>
</dbReference>
<feature type="domain" description="RNA polymerase sigma-70 region 2" evidence="7">
    <location>
        <begin position="53"/>
        <end position="120"/>
    </location>
</feature>
<dbReference type="RefSeq" id="WP_164361943.1">
    <property type="nucleotide sequence ID" value="NZ_CP066776.1"/>
</dbReference>
<evidence type="ECO:0000256" key="5">
    <source>
        <dbReference type="ARBA" id="ARBA00023163"/>
    </source>
</evidence>
<dbReference type="InterPro" id="IPR013249">
    <property type="entry name" value="RNA_pol_sigma70_r4_t2"/>
</dbReference>
<keyword evidence="4 6" id="KW-0238">DNA-binding</keyword>
<accession>A0A6B3L8U3</accession>
<evidence type="ECO:0000256" key="4">
    <source>
        <dbReference type="ARBA" id="ARBA00023125"/>
    </source>
</evidence>
<dbReference type="Gene3D" id="1.10.10.10">
    <property type="entry name" value="Winged helix-like DNA-binding domain superfamily/Winged helix DNA-binding domain"/>
    <property type="match status" value="1"/>
</dbReference>
<reference evidence="9 10" key="1">
    <citation type="submission" date="2020-12" db="EMBL/GenBank/DDBJ databases">
        <title>Sulforoseuscoccus oceanibium gen. nov., sp. nov., a representative of the phylum Verrucomicrobia with special cytoplasmic membrane, and proposal of Sulforoseuscoccusaceae fam. nov.</title>
        <authorList>
            <person name="Xi F."/>
        </authorList>
    </citation>
    <scope>NUCLEOTIDE SEQUENCE [LARGE SCALE GENOMIC DNA]</scope>
    <source>
        <strain evidence="9 10">T37</strain>
    </source>
</reference>
<keyword evidence="3 6" id="KW-0731">Sigma factor</keyword>
<dbReference type="Pfam" id="PF08281">
    <property type="entry name" value="Sigma70_r4_2"/>
    <property type="match status" value="1"/>
</dbReference>
<keyword evidence="10" id="KW-1185">Reference proteome</keyword>
<dbReference type="AlphaFoldDB" id="A0A6B3L8U3"/>
<feature type="domain" description="RNA polymerase sigma factor 70 region 4 type 2" evidence="8">
    <location>
        <begin position="166"/>
        <end position="217"/>
    </location>
</feature>
<dbReference type="GO" id="GO:0003677">
    <property type="term" value="F:DNA binding"/>
    <property type="evidence" value="ECO:0007669"/>
    <property type="project" value="UniProtKB-KW"/>
</dbReference>
<keyword evidence="2 6" id="KW-0805">Transcription regulation</keyword>
<dbReference type="Proteomes" id="UP000475117">
    <property type="component" value="Chromosome"/>
</dbReference>
<dbReference type="EMBL" id="CP066776">
    <property type="protein sequence ID" value="QQL43888.1"/>
    <property type="molecule type" value="Genomic_DNA"/>
</dbReference>
<dbReference type="InterPro" id="IPR036388">
    <property type="entry name" value="WH-like_DNA-bd_sf"/>
</dbReference>
<keyword evidence="5 6" id="KW-0804">Transcription</keyword>
<evidence type="ECO:0000313" key="9">
    <source>
        <dbReference type="EMBL" id="QQL43888.1"/>
    </source>
</evidence>
<dbReference type="PANTHER" id="PTHR43133:SF51">
    <property type="entry name" value="RNA POLYMERASE SIGMA FACTOR"/>
    <property type="match status" value="1"/>
</dbReference>
<dbReference type="SUPFAM" id="SSF88659">
    <property type="entry name" value="Sigma3 and sigma4 domains of RNA polymerase sigma factors"/>
    <property type="match status" value="1"/>
</dbReference>
<dbReference type="InterPro" id="IPR007627">
    <property type="entry name" value="RNA_pol_sigma70_r2"/>
</dbReference>
<dbReference type="Gene3D" id="1.10.1740.10">
    <property type="match status" value="1"/>
</dbReference>